<dbReference type="PANTHER" id="PTHR12831">
    <property type="entry name" value="TRANSCRIPTION INITIATION FACTOR IIH TFIIH , POLYPEPTIDE 3-RELATED"/>
    <property type="match status" value="1"/>
</dbReference>
<dbReference type="Gene3D" id="3.40.50.410">
    <property type="entry name" value="von Willebrand factor, type A domain"/>
    <property type="match status" value="1"/>
</dbReference>
<evidence type="ECO:0000256" key="9">
    <source>
        <dbReference type="ARBA" id="ARBA00023204"/>
    </source>
</evidence>
<comment type="similarity">
    <text evidence="2 11">Belongs to the TFB4 family.</text>
</comment>
<evidence type="ECO:0000256" key="3">
    <source>
        <dbReference type="ARBA" id="ARBA00022723"/>
    </source>
</evidence>
<evidence type="ECO:0000256" key="4">
    <source>
        <dbReference type="ARBA" id="ARBA00022763"/>
    </source>
</evidence>
<name>A0A8B7XXW6_ACAPL</name>
<evidence type="ECO:0000313" key="14">
    <source>
        <dbReference type="RefSeq" id="XP_022085734.1"/>
    </source>
</evidence>
<evidence type="ECO:0000256" key="10">
    <source>
        <dbReference type="ARBA" id="ARBA00023242"/>
    </source>
</evidence>
<dbReference type="NCBIfam" id="TIGR00627">
    <property type="entry name" value="tfb4"/>
    <property type="match status" value="1"/>
</dbReference>
<organism evidence="12 14">
    <name type="scientific">Acanthaster planci</name>
    <name type="common">Crown-of-thorns starfish</name>
    <dbReference type="NCBI Taxonomy" id="133434"/>
    <lineage>
        <taxon>Eukaryota</taxon>
        <taxon>Metazoa</taxon>
        <taxon>Echinodermata</taxon>
        <taxon>Eleutherozoa</taxon>
        <taxon>Asterozoa</taxon>
        <taxon>Asteroidea</taxon>
        <taxon>Valvatacea</taxon>
        <taxon>Valvatida</taxon>
        <taxon>Acanthasteridae</taxon>
        <taxon>Acanthaster</taxon>
    </lineage>
</organism>
<keyword evidence="4 11" id="KW-0227">DNA damage</keyword>
<sequence>MADESGGSLIVVVLDVNPVWWGLQDVKNNKGLTLFECLDHVMTFVNSHLMMSHKNGVAVIASHTNESRFLYPVKESATMAEEAEGTRHIEDGKYEHFAKVNDAMQEELRGLLVHNPTVVHTDTLLAGSLAMGLCYIHRTQKECAAGQQIKSRLLVIKAADDSASQYMNFMNVIFTAQKQSIPIDACILEKDSGLLQQACDITGGMYLKIPQISGLLQYLLWAFLPDPSLRDTLVLPPAIHVDYRAACFCHRTLIDIGYVCSVCLSIFCTYSPICSTCHTAFKLKTAPILKAKKKRKSTLPTS</sequence>
<dbReference type="GO" id="GO:0008270">
    <property type="term" value="F:zinc ion binding"/>
    <property type="evidence" value="ECO:0007669"/>
    <property type="project" value="UniProtKB-KW"/>
</dbReference>
<keyword evidence="6 11" id="KW-0862">Zinc</keyword>
<evidence type="ECO:0000256" key="2">
    <source>
        <dbReference type="ARBA" id="ARBA00005273"/>
    </source>
</evidence>
<dbReference type="OrthoDB" id="17307at2759"/>
<dbReference type="GeneID" id="110976607"/>
<dbReference type="Proteomes" id="UP000694845">
    <property type="component" value="Unplaced"/>
</dbReference>
<evidence type="ECO:0000256" key="7">
    <source>
        <dbReference type="ARBA" id="ARBA00023015"/>
    </source>
</evidence>
<keyword evidence="5 11" id="KW-0863">Zinc-finger</keyword>
<dbReference type="GO" id="GO:0006289">
    <property type="term" value="P:nucleotide-excision repair"/>
    <property type="evidence" value="ECO:0007669"/>
    <property type="project" value="UniProtKB-UniRule"/>
</dbReference>
<dbReference type="Pfam" id="PF03850">
    <property type="entry name" value="Tfb4"/>
    <property type="match status" value="1"/>
</dbReference>
<evidence type="ECO:0000256" key="11">
    <source>
        <dbReference type="RuleBase" id="RU368090"/>
    </source>
</evidence>
<accession>A0A8B7XXW6</accession>
<dbReference type="KEGG" id="aplc:110976607"/>
<dbReference type="PANTHER" id="PTHR12831:SF0">
    <property type="entry name" value="GENERAL TRANSCRIPTION FACTOR IIH SUBUNIT 3"/>
    <property type="match status" value="1"/>
</dbReference>
<dbReference type="RefSeq" id="XP_022085734.1">
    <property type="nucleotide sequence ID" value="XM_022230042.1"/>
</dbReference>
<keyword evidence="8 11" id="KW-0804">Transcription</keyword>
<keyword evidence="10 11" id="KW-0539">Nucleus</keyword>
<evidence type="ECO:0000256" key="5">
    <source>
        <dbReference type="ARBA" id="ARBA00022771"/>
    </source>
</evidence>
<comment type="subunit">
    <text evidence="11">Part of a TFIID-containing RNA polymerase II pre-initiation complex that is composed of TBP and at least GTF2A1, GTF2A2, GTF2E1, GTF2E2, GTF2F1, GTF2H2, GTF2H3, GTF2H4, GTF2H5, GTF2B, TCEA1, ERCC2, ERCC3, TAF1, TAF2, TAF3, TAF4, TAF5, TAF6, TAF7, TAF8, TAF9, TAF10, TAF11, TAF12 and TAF13. Component of the 7-subunit TFIIH core complex composed of XPB/ERCC3, XPD/ERCC2, GTF2H1, GTF2H2, GTF2H3, GTF2H4 and GTF2H5, which is active in NER. The core complex associates with the 3-subunit CDK-activating kinase (CAK) module composed of CCNH/cyclin H, CDK7 and MNAT1 to form the 10-subunit holoenzyme (holo-TFIIH) active in transcription. Interacts with RARA; the interaction requires prior phosphorylation of RARA on 'Ser-369' which then enhances interaction of RARA with CDK7.</text>
</comment>
<evidence type="ECO:0000256" key="8">
    <source>
        <dbReference type="ARBA" id="ARBA00023163"/>
    </source>
</evidence>
<dbReference type="AlphaFoldDB" id="A0A8B7XXW6"/>
<reference evidence="13 14" key="1">
    <citation type="submission" date="2025-04" db="UniProtKB">
        <authorList>
            <consortium name="RefSeq"/>
        </authorList>
    </citation>
    <scope>IDENTIFICATION</scope>
</reference>
<dbReference type="OMA" id="QGCDITS"/>
<keyword evidence="3 11" id="KW-0479">Metal-binding</keyword>
<keyword evidence="7 11" id="KW-0805">Transcription regulation</keyword>
<evidence type="ECO:0000313" key="12">
    <source>
        <dbReference type="Proteomes" id="UP000694845"/>
    </source>
</evidence>
<dbReference type="InterPro" id="IPR036465">
    <property type="entry name" value="vWFA_dom_sf"/>
</dbReference>
<evidence type="ECO:0000256" key="6">
    <source>
        <dbReference type="ARBA" id="ARBA00022833"/>
    </source>
</evidence>
<dbReference type="GO" id="GO:0005675">
    <property type="term" value="C:transcription factor TFIIH holo complex"/>
    <property type="evidence" value="ECO:0007669"/>
    <property type="project" value="UniProtKB-UniRule"/>
</dbReference>
<protein>
    <recommendedName>
        <fullName evidence="11">General transcription factor IIH subunit 3</fullName>
    </recommendedName>
    <alternativeName>
        <fullName evidence="11">General transcription factor IIH polypeptide 3</fullName>
    </alternativeName>
</protein>
<proteinExistence type="inferred from homology"/>
<comment type="function">
    <text evidence="11">Component of the general transcription and DNA repair factor IIH (TFIIH) core complex, which is involved in general and transcription-coupled nucleotide excision repair (NER) of damaged DNA and, when complexed to CAK, in RNA transcription by RNA polymerase II. In NER, TFIIH acts by opening DNA around the lesion to allow the excision of the damaged oligonucleotide and its replacement by a new DNA fragment. In transcription, TFIIH has an essential role in transcription initiation. When the pre-initiation complex (PIC) has been established, TFIIH is required for promoter opening and promoter escape. Phosphorylation of the C-terminal tail (CTD) of the largest subunit of RNA polymerase II by the kinase module CAK controls the initiation of transcription.</text>
</comment>
<keyword evidence="9 11" id="KW-0234">DNA repair</keyword>
<dbReference type="RefSeq" id="XP_022085733.1">
    <property type="nucleotide sequence ID" value="XM_022230041.1"/>
</dbReference>
<comment type="subcellular location">
    <subcellularLocation>
        <location evidence="1 11">Nucleus</location>
    </subcellularLocation>
</comment>
<dbReference type="GO" id="GO:0000439">
    <property type="term" value="C:transcription factor TFIIH core complex"/>
    <property type="evidence" value="ECO:0007669"/>
    <property type="project" value="UniProtKB-UniRule"/>
</dbReference>
<dbReference type="GO" id="GO:0006355">
    <property type="term" value="P:regulation of DNA-templated transcription"/>
    <property type="evidence" value="ECO:0007669"/>
    <property type="project" value="InterPro"/>
</dbReference>
<gene>
    <name evidence="13 14" type="primary">LOC110976607</name>
</gene>
<dbReference type="InterPro" id="IPR004600">
    <property type="entry name" value="TFIIH_Tfb4/GTF2H3"/>
</dbReference>
<evidence type="ECO:0000313" key="13">
    <source>
        <dbReference type="RefSeq" id="XP_022085733.1"/>
    </source>
</evidence>
<evidence type="ECO:0000256" key="1">
    <source>
        <dbReference type="ARBA" id="ARBA00004123"/>
    </source>
</evidence>
<keyword evidence="12" id="KW-1185">Reference proteome</keyword>